<name>A0A090EA55_MESPL</name>
<dbReference type="EMBL" id="CCMZ01000056">
    <property type="protein sequence ID" value="CDX26819.1"/>
    <property type="molecule type" value="Genomic_DNA"/>
</dbReference>
<accession>A0A090EA55</accession>
<evidence type="ECO:0000313" key="1">
    <source>
        <dbReference type="EMBL" id="CDX26819.1"/>
    </source>
</evidence>
<dbReference type="Proteomes" id="UP000045285">
    <property type="component" value="Unassembled WGS sequence"/>
</dbReference>
<organism evidence="1 2">
    <name type="scientific">Mesorhizobium plurifarium</name>
    <dbReference type="NCBI Taxonomy" id="69974"/>
    <lineage>
        <taxon>Bacteria</taxon>
        <taxon>Pseudomonadati</taxon>
        <taxon>Pseudomonadota</taxon>
        <taxon>Alphaproteobacteria</taxon>
        <taxon>Hyphomicrobiales</taxon>
        <taxon>Phyllobacteriaceae</taxon>
        <taxon>Mesorhizobium</taxon>
    </lineage>
</organism>
<gene>
    <name evidence="1" type="ORF">MPL3356_60572</name>
</gene>
<reference evidence="2" key="1">
    <citation type="submission" date="2014-08" db="EMBL/GenBank/DDBJ databases">
        <authorList>
            <person name="Moulin L."/>
        </authorList>
    </citation>
    <scope>NUCLEOTIDE SEQUENCE [LARGE SCALE GENOMIC DNA]</scope>
</reference>
<evidence type="ECO:0000313" key="2">
    <source>
        <dbReference type="Proteomes" id="UP000045285"/>
    </source>
</evidence>
<dbReference type="AlphaFoldDB" id="A0A090EA55"/>
<sequence>MKEISLIYKNAIGPGLDQFIGLETTDAQALEIARHEFVRRGDIVYRKVRETDKSILYESVDAVDVTLIQA</sequence>
<protein>
    <submittedName>
        <fullName evidence="1">Uncharacterized protein</fullName>
    </submittedName>
</protein>
<keyword evidence="2" id="KW-1185">Reference proteome</keyword>
<proteinExistence type="predicted"/>